<reference evidence="3" key="1">
    <citation type="journal article" date="2023" name="IMA Fungus">
        <title>Comparative genomic study of the Penicillium genus elucidates a diverse pangenome and 15 lateral gene transfer events.</title>
        <authorList>
            <person name="Petersen C."/>
            <person name="Sorensen T."/>
            <person name="Nielsen M.R."/>
            <person name="Sondergaard T.E."/>
            <person name="Sorensen J.L."/>
            <person name="Fitzpatrick D.A."/>
            <person name="Frisvad J.C."/>
            <person name="Nielsen K.L."/>
        </authorList>
    </citation>
    <scope>NUCLEOTIDE SEQUENCE</scope>
    <source>
        <strain evidence="3">IBT 17514</strain>
    </source>
</reference>
<dbReference type="AlphaFoldDB" id="A0AAD6HHI3"/>
<dbReference type="SUPFAM" id="SSF54427">
    <property type="entry name" value="NTF2-like"/>
    <property type="match status" value="1"/>
</dbReference>
<dbReference type="InterPro" id="IPR037401">
    <property type="entry name" value="SnoaL-like"/>
</dbReference>
<name>A0AAD6HHI3_9EURO</name>
<evidence type="ECO:0000313" key="4">
    <source>
        <dbReference type="Proteomes" id="UP001215712"/>
    </source>
</evidence>
<feature type="domain" description="SnoaL-like" evidence="2">
    <location>
        <begin position="49"/>
        <end position="158"/>
    </location>
</feature>
<reference evidence="3" key="2">
    <citation type="submission" date="2023-01" db="EMBL/GenBank/DDBJ databases">
        <authorList>
            <person name="Petersen C."/>
        </authorList>
    </citation>
    <scope>NUCLEOTIDE SEQUENCE</scope>
    <source>
        <strain evidence="3">IBT 17514</strain>
    </source>
</reference>
<comment type="caution">
    <text evidence="3">The sequence shown here is derived from an EMBL/GenBank/DDBJ whole genome shotgun (WGS) entry which is preliminary data.</text>
</comment>
<feature type="signal peptide" evidence="1">
    <location>
        <begin position="1"/>
        <end position="22"/>
    </location>
</feature>
<dbReference type="Proteomes" id="UP001215712">
    <property type="component" value="Unassembled WGS sequence"/>
</dbReference>
<organism evidence="3 4">
    <name type="scientific">Penicillium malachiteum</name>
    <dbReference type="NCBI Taxonomy" id="1324776"/>
    <lineage>
        <taxon>Eukaryota</taxon>
        <taxon>Fungi</taxon>
        <taxon>Dikarya</taxon>
        <taxon>Ascomycota</taxon>
        <taxon>Pezizomycotina</taxon>
        <taxon>Eurotiomycetes</taxon>
        <taxon>Eurotiomycetidae</taxon>
        <taxon>Eurotiales</taxon>
        <taxon>Aspergillaceae</taxon>
        <taxon>Penicillium</taxon>
    </lineage>
</organism>
<evidence type="ECO:0000313" key="3">
    <source>
        <dbReference type="EMBL" id="KAJ5716708.1"/>
    </source>
</evidence>
<dbReference type="Pfam" id="PF12680">
    <property type="entry name" value="SnoaL_2"/>
    <property type="match status" value="1"/>
</dbReference>
<dbReference type="Gene3D" id="3.10.450.50">
    <property type="match status" value="1"/>
</dbReference>
<evidence type="ECO:0000256" key="1">
    <source>
        <dbReference type="SAM" id="SignalP"/>
    </source>
</evidence>
<keyword evidence="4" id="KW-1185">Reference proteome</keyword>
<dbReference type="EMBL" id="JAQJAN010000012">
    <property type="protein sequence ID" value="KAJ5716708.1"/>
    <property type="molecule type" value="Genomic_DNA"/>
</dbReference>
<sequence>MKFTPSFLSIGLLALLGSSATATEDACSSCRHDVTTNSYHQHILNNYLAVWDGDLSLLKSTFHPDVVLYSDRFPSSTGNGSDATVITNREEFAAFVERARNGWDSYTFNPITWVGGGHSVVVRWKMEGVLGSNFTLFETPLSAGSNVTYNGTDFLVLDECTGLIKTDYIAQDLITYFHAMGLDYISV</sequence>
<evidence type="ECO:0000259" key="2">
    <source>
        <dbReference type="Pfam" id="PF12680"/>
    </source>
</evidence>
<keyword evidence="1" id="KW-0732">Signal</keyword>
<accession>A0AAD6HHI3</accession>
<proteinExistence type="predicted"/>
<gene>
    <name evidence="3" type="ORF">N7493_008619</name>
</gene>
<feature type="chain" id="PRO_5042020592" description="SnoaL-like domain-containing protein" evidence="1">
    <location>
        <begin position="23"/>
        <end position="187"/>
    </location>
</feature>
<dbReference type="InterPro" id="IPR032710">
    <property type="entry name" value="NTF2-like_dom_sf"/>
</dbReference>
<protein>
    <recommendedName>
        <fullName evidence="2">SnoaL-like domain-containing protein</fullName>
    </recommendedName>
</protein>